<dbReference type="Gene3D" id="3.30.565.10">
    <property type="entry name" value="Histidine kinase-like ATPase, C-terminal domain"/>
    <property type="match status" value="1"/>
</dbReference>
<feature type="transmembrane region" description="Helical" evidence="9">
    <location>
        <begin position="6"/>
        <end position="27"/>
    </location>
</feature>
<dbReference type="SUPFAM" id="SSF47384">
    <property type="entry name" value="Homodimeric domain of signal transducing histidine kinase"/>
    <property type="match status" value="1"/>
</dbReference>
<dbReference type="SMART" id="SM00387">
    <property type="entry name" value="HATPase_c"/>
    <property type="match status" value="1"/>
</dbReference>
<evidence type="ECO:0000256" key="3">
    <source>
        <dbReference type="ARBA" id="ARBA00022553"/>
    </source>
</evidence>
<dbReference type="Gene3D" id="1.10.287.130">
    <property type="match status" value="1"/>
</dbReference>
<evidence type="ECO:0000313" key="12">
    <source>
        <dbReference type="Proteomes" id="UP000636110"/>
    </source>
</evidence>
<keyword evidence="9" id="KW-0812">Transmembrane</keyword>
<dbReference type="PROSITE" id="PS50109">
    <property type="entry name" value="HIS_KIN"/>
    <property type="match status" value="1"/>
</dbReference>
<dbReference type="Pfam" id="PF02518">
    <property type="entry name" value="HATPase_c"/>
    <property type="match status" value="1"/>
</dbReference>
<protein>
    <recommendedName>
        <fullName evidence="2">histidine kinase</fullName>
        <ecNumber evidence="2">2.7.13.3</ecNumber>
    </recommendedName>
</protein>
<dbReference type="InterPro" id="IPR036097">
    <property type="entry name" value="HisK_dim/P_sf"/>
</dbReference>
<evidence type="ECO:0000256" key="4">
    <source>
        <dbReference type="ARBA" id="ARBA00022679"/>
    </source>
</evidence>
<dbReference type="InterPro" id="IPR003661">
    <property type="entry name" value="HisK_dim/P_dom"/>
</dbReference>
<dbReference type="InterPro" id="IPR036890">
    <property type="entry name" value="HATPase_C_sf"/>
</dbReference>
<feature type="transmembrane region" description="Helical" evidence="9">
    <location>
        <begin position="145"/>
        <end position="169"/>
    </location>
</feature>
<keyword evidence="6 11" id="KW-0418">Kinase</keyword>
<dbReference type="InterPro" id="IPR031621">
    <property type="entry name" value="HisKA_7TM"/>
</dbReference>
<keyword evidence="8" id="KW-0902">Two-component regulatory system</keyword>
<keyword evidence="7" id="KW-0067">ATP-binding</keyword>
<gene>
    <name evidence="11" type="ORF">GM920_21755</name>
</gene>
<dbReference type="Pfam" id="PF16927">
    <property type="entry name" value="HisKA_7TM"/>
    <property type="match status" value="1"/>
</dbReference>
<keyword evidence="9" id="KW-0472">Membrane</keyword>
<dbReference type="InterPro" id="IPR004358">
    <property type="entry name" value="Sig_transdc_His_kin-like_C"/>
</dbReference>
<evidence type="ECO:0000313" key="11">
    <source>
        <dbReference type="EMBL" id="MBB2151541.1"/>
    </source>
</evidence>
<dbReference type="PANTHER" id="PTHR42878:SF7">
    <property type="entry name" value="SENSOR HISTIDINE KINASE GLRK"/>
    <property type="match status" value="1"/>
</dbReference>
<evidence type="ECO:0000259" key="10">
    <source>
        <dbReference type="PROSITE" id="PS50109"/>
    </source>
</evidence>
<evidence type="ECO:0000256" key="2">
    <source>
        <dbReference type="ARBA" id="ARBA00012438"/>
    </source>
</evidence>
<keyword evidence="5" id="KW-0547">Nucleotide-binding</keyword>
<dbReference type="InterPro" id="IPR003594">
    <property type="entry name" value="HATPase_dom"/>
</dbReference>
<evidence type="ECO:0000256" key="5">
    <source>
        <dbReference type="ARBA" id="ARBA00022741"/>
    </source>
</evidence>
<dbReference type="SMART" id="SM00388">
    <property type="entry name" value="HisKA"/>
    <property type="match status" value="1"/>
</dbReference>
<dbReference type="InterPro" id="IPR050351">
    <property type="entry name" value="BphY/WalK/GraS-like"/>
</dbReference>
<keyword evidence="9" id="KW-1133">Transmembrane helix</keyword>
<dbReference type="PRINTS" id="PR00344">
    <property type="entry name" value="BCTRLSENSOR"/>
</dbReference>
<dbReference type="CDD" id="cd00075">
    <property type="entry name" value="HATPase"/>
    <property type="match status" value="1"/>
</dbReference>
<keyword evidence="12" id="KW-1185">Reference proteome</keyword>
<dbReference type="GO" id="GO:0016301">
    <property type="term" value="F:kinase activity"/>
    <property type="evidence" value="ECO:0007669"/>
    <property type="project" value="UniProtKB-KW"/>
</dbReference>
<comment type="caution">
    <text evidence="11">The sequence shown here is derived from an EMBL/GenBank/DDBJ whole genome shotgun (WGS) entry which is preliminary data.</text>
</comment>
<keyword evidence="3" id="KW-0597">Phosphoprotein</keyword>
<feature type="transmembrane region" description="Helical" evidence="9">
    <location>
        <begin position="34"/>
        <end position="53"/>
    </location>
</feature>
<accession>A0ABR6F268</accession>
<dbReference type="PANTHER" id="PTHR42878">
    <property type="entry name" value="TWO-COMPONENT HISTIDINE KINASE"/>
    <property type="match status" value="1"/>
</dbReference>
<reference evidence="11 12" key="1">
    <citation type="submission" date="2019-11" db="EMBL/GenBank/DDBJ databases">
        <title>Description of Pedobacter sp. LMG 31462T.</title>
        <authorList>
            <person name="Carlier A."/>
            <person name="Qi S."/>
            <person name="Vandamme P."/>
        </authorList>
    </citation>
    <scope>NUCLEOTIDE SEQUENCE [LARGE SCALE GENOMIC DNA]</scope>
    <source>
        <strain evidence="11 12">LMG 31462</strain>
    </source>
</reference>
<dbReference type="InterPro" id="IPR005467">
    <property type="entry name" value="His_kinase_dom"/>
</dbReference>
<dbReference type="RefSeq" id="WP_182961486.1">
    <property type="nucleotide sequence ID" value="NZ_WNXC01000010.1"/>
</dbReference>
<dbReference type="Proteomes" id="UP000636110">
    <property type="component" value="Unassembled WGS sequence"/>
</dbReference>
<organism evidence="11 12">
    <name type="scientific">Pedobacter gandavensis</name>
    <dbReference type="NCBI Taxonomy" id="2679963"/>
    <lineage>
        <taxon>Bacteria</taxon>
        <taxon>Pseudomonadati</taxon>
        <taxon>Bacteroidota</taxon>
        <taxon>Sphingobacteriia</taxon>
        <taxon>Sphingobacteriales</taxon>
        <taxon>Sphingobacteriaceae</taxon>
        <taxon>Pedobacter</taxon>
    </lineage>
</organism>
<feature type="transmembrane region" description="Helical" evidence="9">
    <location>
        <begin position="181"/>
        <end position="200"/>
    </location>
</feature>
<evidence type="ECO:0000256" key="7">
    <source>
        <dbReference type="ARBA" id="ARBA00022840"/>
    </source>
</evidence>
<comment type="catalytic activity">
    <reaction evidence="1">
        <text>ATP + protein L-histidine = ADP + protein N-phospho-L-histidine.</text>
        <dbReference type="EC" id="2.7.13.3"/>
    </reaction>
</comment>
<name>A0ABR6F268_9SPHI</name>
<evidence type="ECO:0000256" key="1">
    <source>
        <dbReference type="ARBA" id="ARBA00000085"/>
    </source>
</evidence>
<dbReference type="Gene3D" id="3.30.450.20">
    <property type="entry name" value="PAS domain"/>
    <property type="match status" value="1"/>
</dbReference>
<feature type="transmembrane region" description="Helical" evidence="9">
    <location>
        <begin position="212"/>
        <end position="230"/>
    </location>
</feature>
<feature type="domain" description="Histidine kinase" evidence="10">
    <location>
        <begin position="371"/>
        <end position="586"/>
    </location>
</feature>
<feature type="transmembrane region" description="Helical" evidence="9">
    <location>
        <begin position="65"/>
        <end position="86"/>
    </location>
</feature>
<dbReference type="SUPFAM" id="SSF55874">
    <property type="entry name" value="ATPase domain of HSP90 chaperone/DNA topoisomerase II/histidine kinase"/>
    <property type="match status" value="1"/>
</dbReference>
<evidence type="ECO:0000256" key="6">
    <source>
        <dbReference type="ARBA" id="ARBA00022777"/>
    </source>
</evidence>
<feature type="transmembrane region" description="Helical" evidence="9">
    <location>
        <begin position="98"/>
        <end position="116"/>
    </location>
</feature>
<sequence length="598" mass="68725">MDFTFNAYSYFLIFFGAITLFLSWYAYRQDHGAVRLFGLMMLSNAIWSIAYGFELATNNLSDAKFFIDIEYIGITTVPLYWLLFCLKLSGKEYWYKRTLNLSILIIVAAITSILVWTNDYHHLHYKHYFMDTSGPFPLVSIEPGISYRIFTTYFYVLLAIGSYLLISTFRKADSIYKRQNYSIIVAALIPWVTNIAYTFGFRPVENLDLTPFAFAGTITFVAIAVYRYKLFDVLPVAREKVLDLIQDGFLVIDSKYRVIDYNHALRKYLDEPNSKKIIGASIESLFPEQDAFIQCIKKHQSGKVELRLESPLGVHDLEADILYLDENQLSNNATIIKFQDLTHFKQESLRSLGQTEELKKLNQLKDRIFSIIAHDLRGPLVNLSEVLKMISNDEITIEEFKMLSPTLNKDILYTTELLENILHWSRSQLKGYGLNKEYFDLRSMIINEVNYHLPSATSKNVKIIQDVFPGIMVYADMLMIQIVVRNLLSNAIKFCYEGCEIDISSVYNRGKMMLSINDNGVGIKPETVEKLFSGENMSTRGTFNEKGTGLGLVVCKEFMERNEGTITVESELGLGTKFNLFIPFEPGNDDFIKKSDKH</sequence>
<evidence type="ECO:0000256" key="9">
    <source>
        <dbReference type="SAM" id="Phobius"/>
    </source>
</evidence>
<dbReference type="CDD" id="cd00082">
    <property type="entry name" value="HisKA"/>
    <property type="match status" value="1"/>
</dbReference>
<keyword evidence="4" id="KW-0808">Transferase</keyword>
<dbReference type="EMBL" id="WNXC01000010">
    <property type="protein sequence ID" value="MBB2151541.1"/>
    <property type="molecule type" value="Genomic_DNA"/>
</dbReference>
<dbReference type="EC" id="2.7.13.3" evidence="2"/>
<proteinExistence type="predicted"/>
<evidence type="ECO:0000256" key="8">
    <source>
        <dbReference type="ARBA" id="ARBA00023012"/>
    </source>
</evidence>